<evidence type="ECO:0000313" key="2">
    <source>
        <dbReference type="EMBL" id="KAK3781095.1"/>
    </source>
</evidence>
<dbReference type="AlphaFoldDB" id="A0AAE1DSW7"/>
<reference evidence="2" key="1">
    <citation type="journal article" date="2023" name="G3 (Bethesda)">
        <title>A reference genome for the long-term kleptoplast-retaining sea slug Elysia crispata morphotype clarki.</title>
        <authorList>
            <person name="Eastman K.E."/>
            <person name="Pendleton A.L."/>
            <person name="Shaikh M.A."/>
            <person name="Suttiyut T."/>
            <person name="Ogas R."/>
            <person name="Tomko P."/>
            <person name="Gavelis G."/>
            <person name="Widhalm J.R."/>
            <person name="Wisecaver J.H."/>
        </authorList>
    </citation>
    <scope>NUCLEOTIDE SEQUENCE</scope>
    <source>
        <strain evidence="2">ECLA1</strain>
    </source>
</reference>
<organism evidence="2 3">
    <name type="scientific">Elysia crispata</name>
    <name type="common">lettuce slug</name>
    <dbReference type="NCBI Taxonomy" id="231223"/>
    <lineage>
        <taxon>Eukaryota</taxon>
        <taxon>Metazoa</taxon>
        <taxon>Spiralia</taxon>
        <taxon>Lophotrochozoa</taxon>
        <taxon>Mollusca</taxon>
        <taxon>Gastropoda</taxon>
        <taxon>Heterobranchia</taxon>
        <taxon>Euthyneura</taxon>
        <taxon>Panpulmonata</taxon>
        <taxon>Sacoglossa</taxon>
        <taxon>Placobranchoidea</taxon>
        <taxon>Plakobranchidae</taxon>
        <taxon>Elysia</taxon>
    </lineage>
</organism>
<keyword evidence="3" id="KW-1185">Reference proteome</keyword>
<accession>A0AAE1DSW7</accession>
<feature type="region of interest" description="Disordered" evidence="1">
    <location>
        <begin position="1"/>
        <end position="25"/>
    </location>
</feature>
<sequence length="115" mass="12717">MIVSNSFGMAAPRTEPNLSEMEATEPSGWKDTLYEGLQDRIQNFPTSLLVLAPAIILMSMSPSSPSRPKHFPSKRGDMEFSARDSALGGWEKHLFSPGFALSMTHSRTSPNKAYR</sequence>
<name>A0AAE1DSW7_9GAST</name>
<proteinExistence type="predicted"/>
<comment type="caution">
    <text evidence="2">The sequence shown here is derived from an EMBL/GenBank/DDBJ whole genome shotgun (WGS) entry which is preliminary data.</text>
</comment>
<dbReference type="Proteomes" id="UP001283361">
    <property type="component" value="Unassembled WGS sequence"/>
</dbReference>
<gene>
    <name evidence="2" type="ORF">RRG08_001159</name>
</gene>
<dbReference type="EMBL" id="JAWDGP010002663">
    <property type="protein sequence ID" value="KAK3781095.1"/>
    <property type="molecule type" value="Genomic_DNA"/>
</dbReference>
<evidence type="ECO:0000256" key="1">
    <source>
        <dbReference type="SAM" id="MobiDB-lite"/>
    </source>
</evidence>
<protein>
    <submittedName>
        <fullName evidence="2">Uncharacterized protein</fullName>
    </submittedName>
</protein>
<evidence type="ECO:0000313" key="3">
    <source>
        <dbReference type="Proteomes" id="UP001283361"/>
    </source>
</evidence>